<protein>
    <submittedName>
        <fullName evidence="1">Enzymatic polyprotein</fullName>
    </submittedName>
</protein>
<dbReference type="AlphaFoldDB" id="A0A699JIH3"/>
<name>A0A699JIH3_TANCI</name>
<dbReference type="EMBL" id="BKCJ010411959">
    <property type="protein sequence ID" value="GFA36733.1"/>
    <property type="molecule type" value="Genomic_DNA"/>
</dbReference>
<gene>
    <name evidence="1" type="ORF">Tci_608705</name>
</gene>
<evidence type="ECO:0000313" key="1">
    <source>
        <dbReference type="EMBL" id="GFA36733.1"/>
    </source>
</evidence>
<comment type="caution">
    <text evidence="1">The sequence shown here is derived from an EMBL/GenBank/DDBJ whole genome shotgun (WGS) entry which is preliminary data.</text>
</comment>
<reference evidence="1" key="1">
    <citation type="journal article" date="2019" name="Sci. Rep.">
        <title>Draft genome of Tanacetum cinerariifolium, the natural source of mosquito coil.</title>
        <authorList>
            <person name="Yamashiro T."/>
            <person name="Shiraishi A."/>
            <person name="Satake H."/>
            <person name="Nakayama K."/>
        </authorList>
    </citation>
    <scope>NUCLEOTIDE SEQUENCE</scope>
</reference>
<proteinExistence type="predicted"/>
<accession>A0A699JIH3</accession>
<sequence length="120" mass="14200">MKNIPTAKVKEEMRRPTVENFQRLLDSLMSYNEVHATMLFIPKKEEILDPRRITVPVTKRPQTVVMQLHAKKHKAPLLLLYRRYQLDSNNGRLKEKKNEDKRKIRNECLCHASSISKVTF</sequence>
<organism evidence="1">
    <name type="scientific">Tanacetum cinerariifolium</name>
    <name type="common">Dalmatian daisy</name>
    <name type="synonym">Chrysanthemum cinerariifolium</name>
    <dbReference type="NCBI Taxonomy" id="118510"/>
    <lineage>
        <taxon>Eukaryota</taxon>
        <taxon>Viridiplantae</taxon>
        <taxon>Streptophyta</taxon>
        <taxon>Embryophyta</taxon>
        <taxon>Tracheophyta</taxon>
        <taxon>Spermatophyta</taxon>
        <taxon>Magnoliopsida</taxon>
        <taxon>eudicotyledons</taxon>
        <taxon>Gunneridae</taxon>
        <taxon>Pentapetalae</taxon>
        <taxon>asterids</taxon>
        <taxon>campanulids</taxon>
        <taxon>Asterales</taxon>
        <taxon>Asteraceae</taxon>
        <taxon>Asteroideae</taxon>
        <taxon>Anthemideae</taxon>
        <taxon>Anthemidinae</taxon>
        <taxon>Tanacetum</taxon>
    </lineage>
</organism>